<dbReference type="Gene3D" id="3.80.10.10">
    <property type="entry name" value="Ribonuclease Inhibitor"/>
    <property type="match status" value="2"/>
</dbReference>
<feature type="compositionally biased region" description="Acidic residues" evidence="1">
    <location>
        <begin position="1480"/>
        <end position="1495"/>
    </location>
</feature>
<feature type="region of interest" description="Disordered" evidence="1">
    <location>
        <begin position="1477"/>
        <end position="1544"/>
    </location>
</feature>
<reference evidence="2" key="1">
    <citation type="journal article" date="2022" name="bioRxiv">
        <title>Genomics of Preaxostyla Flagellates Illuminates Evolutionary Transitions and the Path Towards Mitochondrial Loss.</title>
        <authorList>
            <person name="Novak L.V.F."/>
            <person name="Treitli S.C."/>
            <person name="Pyrih J."/>
            <person name="Halakuc P."/>
            <person name="Pipaliya S.V."/>
            <person name="Vacek V."/>
            <person name="Brzon O."/>
            <person name="Soukal P."/>
            <person name="Eme L."/>
            <person name="Dacks J.B."/>
            <person name="Karnkowska A."/>
            <person name="Elias M."/>
            <person name="Hampl V."/>
        </authorList>
    </citation>
    <scope>NUCLEOTIDE SEQUENCE</scope>
    <source>
        <strain evidence="2">RCP-MX</strain>
    </source>
</reference>
<feature type="compositionally biased region" description="Basic and acidic residues" evidence="1">
    <location>
        <begin position="1522"/>
        <end position="1544"/>
    </location>
</feature>
<evidence type="ECO:0000256" key="1">
    <source>
        <dbReference type="SAM" id="MobiDB-lite"/>
    </source>
</evidence>
<name>A0ABQ8UFQ0_9EUKA</name>
<comment type="caution">
    <text evidence="2">The sequence shown here is derived from an EMBL/GenBank/DDBJ whole genome shotgun (WGS) entry which is preliminary data.</text>
</comment>
<accession>A0ABQ8UFQ0</accession>
<dbReference type="InterPro" id="IPR032675">
    <property type="entry name" value="LRR_dom_sf"/>
</dbReference>
<organism evidence="2 3">
    <name type="scientific">Paratrimastix pyriformis</name>
    <dbReference type="NCBI Taxonomy" id="342808"/>
    <lineage>
        <taxon>Eukaryota</taxon>
        <taxon>Metamonada</taxon>
        <taxon>Preaxostyla</taxon>
        <taxon>Paratrimastigidae</taxon>
        <taxon>Paratrimastix</taxon>
    </lineage>
</organism>
<dbReference type="Proteomes" id="UP001141327">
    <property type="component" value="Unassembled WGS sequence"/>
</dbReference>
<dbReference type="EMBL" id="JAPMOS010000034">
    <property type="protein sequence ID" value="KAJ4458098.1"/>
    <property type="molecule type" value="Genomic_DNA"/>
</dbReference>
<gene>
    <name evidence="2" type="ORF">PAPYR_6211</name>
</gene>
<proteinExistence type="predicted"/>
<dbReference type="PANTHER" id="PTHR13318">
    <property type="entry name" value="PARTNER OF PAIRED, ISOFORM B-RELATED"/>
    <property type="match status" value="1"/>
</dbReference>
<sequence length="1544" mass="170327">MTSRKISRKTPVSATVCDLWERLPPELLQIMVATSSSPLQTYIQLLGLSHTIRARIRGTLHELSFDEPDSVLLEPDDSETLLSGSIIPTTDALTALVGPCKALRKLSFPKRLARTEADSADWVDEAFGGHDQLAVVTQFPELPECDVERSFCHLPGLVELTVSSNLTMSARLLRALARSCSGLQVLQCTLSGSYTNSDLTALAPLLGVLKRLDLGDRTNTSGENLTAIVRELSAVTSLRLPWCPPDALKPIASHLTSFRLCYFLGEKEELPGPGLCRLETLQLLMCCRPSVAPLVQLLTANQATLRCLTLQISLEPLLTESLMASLRALPHLTSLNLKMGREDSPLSVLLPPDLVDRLECLEIRHDATECDPVRITSRRLQRLVFTAQAFKLALHCPALVELELARMEYGQLTSMQCPRLRTIRVPWSLDGAAAMPDLEVVEPPRFGRSEALCWSDPVWLLSPRLRALSHVRLSRSDLLTRLCACGSLVRLEELHLDVTRLPNPLVLRLPGQLEHLDMHIERTGCPEEERRPPPPIDLQVVAPGLVNFSLANTHYHLQPSVRVLLHNCPALARLALKSSAALLSFRVEEGENAGSPIMQPRSLSVDDHLEVASLLGLLTRHGARLRNLSAPEGFRDMTSEDWPQLMGALSGLPRLTDLELNVFGALSPISLACPQLRTLIFCELSDDAKVLLACPLLARLSGVELPSQLKLVLPAPGLDSLYDPFRKRPKGLCLVSLLRETGLWKDSRCNREEFSMPRQQPVRVSMSSRKMPRAIVSTTADDLWERLPLELLLIIVEKSPNPLRTYIQLLSLSHVTRASIRGTLCELSFLEPDRVLPEPLRPTTDALAALVGPCKALSKLSFPEWWAPDTRRGVTPASDWVDEAFGGHAQLAVLSQFPELPECDAPRIFRHLPGLVELSSNFTMSARLLGALARSCSGLQVLQCTVPDDVTPRDLVTALTPLFGVIKQLDLAGSPWPNSLAALVRKLAVVTSLWLPCCPPDALKPIASHLTSFQLSDFLDEEELPGPWLCRLETLRLLMYRPQLAPLTQLLAANQATLRCLTLEIELEPLTAESLMASLRALPHLTSLNLAMGCDSDSPLSVLLPPDLVDRLECLEIRHNRTESDPVRITSRRLQRLVLAAAASRLELHCPALVELYLIEMPHCQLTSMQCPRLRTIRVPAQSLDGAAAMPDLEVVEFPDCDGEVTPFWTDPDMLLTGSPRLRELSHVRLSRPDMLTKLGACGSLVRLNDLHLDVTRIPNPLVLRLPGKLEHLDMHIERVGCPEEEERPPPPIDLQVVAPGLVNFSLSVVQYNTQPSFRVRLLNCPALDRLSFKTAVATLSFQVEEMGPPVMQPRSISIEGGLLGVASLLSLLTRHGARLRKLSAPEGFRDMASEDWPQLMGALSGLPRLTDLELNVFGAPSPISLTCPQLRTLSFRELCDDDAKVVLACPVLAQLSGVDHPSRQLELVLPAPGLAPLYDVEDEDDNDDDDDNGDEGAGKVPNKPKRPLGSPDSRGGGTSSPKRDFRWNQESRKRDHLDVDRLD</sequence>
<protein>
    <submittedName>
        <fullName evidence="2">Uncharacterized protein</fullName>
    </submittedName>
</protein>
<evidence type="ECO:0000313" key="2">
    <source>
        <dbReference type="EMBL" id="KAJ4458098.1"/>
    </source>
</evidence>
<evidence type="ECO:0000313" key="3">
    <source>
        <dbReference type="Proteomes" id="UP001141327"/>
    </source>
</evidence>
<keyword evidence="3" id="KW-1185">Reference proteome</keyword>
<dbReference type="SUPFAM" id="SSF52047">
    <property type="entry name" value="RNI-like"/>
    <property type="match status" value="3"/>
</dbReference>